<dbReference type="Proteomes" id="UP001215598">
    <property type="component" value="Unassembled WGS sequence"/>
</dbReference>
<feature type="non-terminal residue" evidence="1">
    <location>
        <position position="136"/>
    </location>
</feature>
<accession>A0AAD7I3V5</accession>
<dbReference type="AlphaFoldDB" id="A0AAD7I3V5"/>
<protein>
    <submittedName>
        <fullName evidence="1">Uncharacterized protein</fullName>
    </submittedName>
</protein>
<gene>
    <name evidence="1" type="ORF">B0H16DRAFT_1246416</name>
</gene>
<sequence length="136" mass="15524">WEEMVDLWWNLESAGGFEGGKAKALSSKDRPTEVQWWIQRARKVTPPIKNAAAFAASWMRWWYALNPTWRRGDGGIDSMAREGGGEEGEWDAVDVRGGNGLLSVLVCLKWWRNALEEETKDWVMAVADVTWVLEQL</sequence>
<reference evidence="1" key="1">
    <citation type="submission" date="2023-03" db="EMBL/GenBank/DDBJ databases">
        <title>Massive genome expansion in bonnet fungi (Mycena s.s.) driven by repeated elements and novel gene families across ecological guilds.</title>
        <authorList>
            <consortium name="Lawrence Berkeley National Laboratory"/>
            <person name="Harder C.B."/>
            <person name="Miyauchi S."/>
            <person name="Viragh M."/>
            <person name="Kuo A."/>
            <person name="Thoen E."/>
            <person name="Andreopoulos B."/>
            <person name="Lu D."/>
            <person name="Skrede I."/>
            <person name="Drula E."/>
            <person name="Henrissat B."/>
            <person name="Morin E."/>
            <person name="Kohler A."/>
            <person name="Barry K."/>
            <person name="LaButti K."/>
            <person name="Morin E."/>
            <person name="Salamov A."/>
            <person name="Lipzen A."/>
            <person name="Mereny Z."/>
            <person name="Hegedus B."/>
            <person name="Baldrian P."/>
            <person name="Stursova M."/>
            <person name="Weitz H."/>
            <person name="Taylor A."/>
            <person name="Grigoriev I.V."/>
            <person name="Nagy L.G."/>
            <person name="Martin F."/>
            <person name="Kauserud H."/>
        </authorList>
    </citation>
    <scope>NUCLEOTIDE SEQUENCE</scope>
    <source>
        <strain evidence="1">CBHHK182m</strain>
    </source>
</reference>
<keyword evidence="2" id="KW-1185">Reference proteome</keyword>
<organism evidence="1 2">
    <name type="scientific">Mycena metata</name>
    <dbReference type="NCBI Taxonomy" id="1033252"/>
    <lineage>
        <taxon>Eukaryota</taxon>
        <taxon>Fungi</taxon>
        <taxon>Dikarya</taxon>
        <taxon>Basidiomycota</taxon>
        <taxon>Agaricomycotina</taxon>
        <taxon>Agaricomycetes</taxon>
        <taxon>Agaricomycetidae</taxon>
        <taxon>Agaricales</taxon>
        <taxon>Marasmiineae</taxon>
        <taxon>Mycenaceae</taxon>
        <taxon>Mycena</taxon>
    </lineage>
</organism>
<dbReference type="EMBL" id="JARKIB010000132">
    <property type="protein sequence ID" value="KAJ7734410.1"/>
    <property type="molecule type" value="Genomic_DNA"/>
</dbReference>
<evidence type="ECO:0000313" key="2">
    <source>
        <dbReference type="Proteomes" id="UP001215598"/>
    </source>
</evidence>
<evidence type="ECO:0000313" key="1">
    <source>
        <dbReference type="EMBL" id="KAJ7734410.1"/>
    </source>
</evidence>
<feature type="non-terminal residue" evidence="1">
    <location>
        <position position="1"/>
    </location>
</feature>
<comment type="caution">
    <text evidence="1">The sequence shown here is derived from an EMBL/GenBank/DDBJ whole genome shotgun (WGS) entry which is preliminary data.</text>
</comment>
<proteinExistence type="predicted"/>
<name>A0AAD7I3V5_9AGAR</name>